<feature type="region of interest" description="Disordered" evidence="1">
    <location>
        <begin position="58"/>
        <end position="115"/>
    </location>
</feature>
<reference evidence="3" key="1">
    <citation type="journal article" date="2022" name="bioRxiv">
        <title>Discovery and biosynthetic assessment of Streptomyces ortus sp nov. isolated from a deep-sea sponge.</title>
        <authorList>
            <person name="Williams S.E."/>
        </authorList>
    </citation>
    <scope>NUCLEOTIDE SEQUENCE</scope>
    <source>
        <strain evidence="3">A15ISP2-DRY2</strain>
    </source>
</reference>
<sequence length="246" mass="26028">MNLAQWATLLVAMGAVIATLAGLVKQRMMLVRVSASLLALALVVALVSIIFETEDGGAQASDARPIESNPLAPTTSTTSPPASPSQPAPEVPSSQEAEPSSADTASSQVETPSQAVTSWTVSPILLGHEGVDFDAKPAARNEEYVDLRARRREGQAVIISIAYGDQKLVSFTGTPSLANCRAAFDEAQATDEDLPAGVGDSFCIATDYQQVGYIKITETRPSDSYQKSQVRLVGTMWHDPGTYDAD</sequence>
<evidence type="ECO:0000313" key="4">
    <source>
        <dbReference type="Proteomes" id="UP001165590"/>
    </source>
</evidence>
<dbReference type="EMBL" id="JAIFZO010000002">
    <property type="protein sequence ID" value="MCX4235685.1"/>
    <property type="molecule type" value="Genomic_DNA"/>
</dbReference>
<dbReference type="RefSeq" id="WP_267028335.1">
    <property type="nucleotide sequence ID" value="NZ_JAIFZO010000002.1"/>
</dbReference>
<keyword evidence="4" id="KW-1185">Reference proteome</keyword>
<dbReference type="Proteomes" id="UP001165590">
    <property type="component" value="Unassembled WGS sequence"/>
</dbReference>
<evidence type="ECO:0000256" key="2">
    <source>
        <dbReference type="SAM" id="Phobius"/>
    </source>
</evidence>
<name>A0ABT3V6T2_9ACTN</name>
<feature type="compositionally biased region" description="Polar residues" evidence="1">
    <location>
        <begin position="95"/>
        <end position="115"/>
    </location>
</feature>
<proteinExistence type="predicted"/>
<protein>
    <recommendedName>
        <fullName evidence="5">Serine/threonine protein kinase</fullName>
    </recommendedName>
</protein>
<evidence type="ECO:0008006" key="5">
    <source>
        <dbReference type="Google" id="ProtNLM"/>
    </source>
</evidence>
<evidence type="ECO:0000256" key="1">
    <source>
        <dbReference type="SAM" id="MobiDB-lite"/>
    </source>
</evidence>
<evidence type="ECO:0000313" key="3">
    <source>
        <dbReference type="EMBL" id="MCX4235685.1"/>
    </source>
</evidence>
<feature type="transmembrane region" description="Helical" evidence="2">
    <location>
        <begin position="6"/>
        <end position="24"/>
    </location>
</feature>
<organism evidence="3 4">
    <name type="scientific">Streptomyces ortus</name>
    <dbReference type="NCBI Taxonomy" id="2867268"/>
    <lineage>
        <taxon>Bacteria</taxon>
        <taxon>Bacillati</taxon>
        <taxon>Actinomycetota</taxon>
        <taxon>Actinomycetes</taxon>
        <taxon>Kitasatosporales</taxon>
        <taxon>Streptomycetaceae</taxon>
        <taxon>Streptomyces</taxon>
    </lineage>
</organism>
<comment type="caution">
    <text evidence="3">The sequence shown here is derived from an EMBL/GenBank/DDBJ whole genome shotgun (WGS) entry which is preliminary data.</text>
</comment>
<gene>
    <name evidence="3" type="ORF">K3769_23505</name>
</gene>
<feature type="compositionally biased region" description="Low complexity" evidence="1">
    <location>
        <begin position="68"/>
        <end position="80"/>
    </location>
</feature>
<keyword evidence="2" id="KW-0472">Membrane</keyword>
<keyword evidence="2" id="KW-0812">Transmembrane</keyword>
<feature type="compositionally biased region" description="Pro residues" evidence="1">
    <location>
        <begin position="81"/>
        <end position="90"/>
    </location>
</feature>
<keyword evidence="2" id="KW-1133">Transmembrane helix</keyword>
<accession>A0ABT3V6T2</accession>
<feature type="transmembrane region" description="Helical" evidence="2">
    <location>
        <begin position="31"/>
        <end position="51"/>
    </location>
</feature>